<gene>
    <name evidence="1" type="ORF">EPA93_19205</name>
</gene>
<dbReference type="AlphaFoldDB" id="A0A4P6JRC9"/>
<dbReference type="EMBL" id="CP035758">
    <property type="protein sequence ID" value="QBD78008.1"/>
    <property type="molecule type" value="Genomic_DNA"/>
</dbReference>
<dbReference type="Proteomes" id="UP000290365">
    <property type="component" value="Chromosome"/>
</dbReference>
<sequence>MKRVFHVFQDFENEEKCVNCVKLPQPRDLGYYQGEWPTVMMEVSRNQGVSPMTLRTVEIQVQQV</sequence>
<evidence type="ECO:0000313" key="1">
    <source>
        <dbReference type="EMBL" id="QBD78008.1"/>
    </source>
</evidence>
<evidence type="ECO:0000313" key="2">
    <source>
        <dbReference type="Proteomes" id="UP000290365"/>
    </source>
</evidence>
<dbReference type="RefSeq" id="WP_129889061.1">
    <property type="nucleotide sequence ID" value="NZ_CP035758.1"/>
</dbReference>
<reference evidence="1 2" key="1">
    <citation type="submission" date="2019-01" db="EMBL/GenBank/DDBJ databases">
        <title>Ktedonosporobacter rubrisoli SCAWS-G2.</title>
        <authorList>
            <person name="Huang Y."/>
            <person name="Yan B."/>
        </authorList>
    </citation>
    <scope>NUCLEOTIDE SEQUENCE [LARGE SCALE GENOMIC DNA]</scope>
    <source>
        <strain evidence="1 2">SCAWS-G2</strain>
    </source>
</reference>
<name>A0A4P6JRC9_KTERU</name>
<organism evidence="1 2">
    <name type="scientific">Ktedonosporobacter rubrisoli</name>
    <dbReference type="NCBI Taxonomy" id="2509675"/>
    <lineage>
        <taxon>Bacteria</taxon>
        <taxon>Bacillati</taxon>
        <taxon>Chloroflexota</taxon>
        <taxon>Ktedonobacteria</taxon>
        <taxon>Ktedonobacterales</taxon>
        <taxon>Ktedonosporobacteraceae</taxon>
        <taxon>Ktedonosporobacter</taxon>
    </lineage>
</organism>
<accession>A0A4P6JRC9</accession>
<proteinExistence type="predicted"/>
<dbReference type="KEGG" id="kbs:EPA93_19205"/>
<protein>
    <submittedName>
        <fullName evidence="1">Uncharacterized protein</fullName>
    </submittedName>
</protein>
<keyword evidence="2" id="KW-1185">Reference proteome</keyword>